<gene>
    <name evidence="2" type="primary">LOC107065851</name>
</gene>
<sequence>MSSSHNENMIEELAKDYADYAKVNLSVKMKQFHETIEDVMIRLEEFQSIVGMVQAESSECMNEHIPRIRHMQKELVTLCRKIDALEHVLIAANVSLTALETAVDTAEAELGVTDRFFGILNPLSFFKKSQESVIGNKPQAFQSPTIYKTEDYFNVE</sequence>
<dbReference type="Proteomes" id="UP000694924">
    <property type="component" value="Unplaced"/>
</dbReference>
<dbReference type="GeneID" id="107065851"/>
<keyword evidence="1" id="KW-1185">Reference proteome</keyword>
<organism evidence="1 2">
    <name type="scientific">Polistes dominula</name>
    <name type="common">European paper wasp</name>
    <name type="synonym">Vespa dominula</name>
    <dbReference type="NCBI Taxonomy" id="743375"/>
    <lineage>
        <taxon>Eukaryota</taxon>
        <taxon>Metazoa</taxon>
        <taxon>Ecdysozoa</taxon>
        <taxon>Arthropoda</taxon>
        <taxon>Hexapoda</taxon>
        <taxon>Insecta</taxon>
        <taxon>Pterygota</taxon>
        <taxon>Neoptera</taxon>
        <taxon>Endopterygota</taxon>
        <taxon>Hymenoptera</taxon>
        <taxon>Apocrita</taxon>
        <taxon>Aculeata</taxon>
        <taxon>Vespoidea</taxon>
        <taxon>Vespidae</taxon>
        <taxon>Polistinae</taxon>
        <taxon>Polistini</taxon>
        <taxon>Polistes</taxon>
    </lineage>
</organism>
<name>A0ABM1I5A1_POLDO</name>
<proteinExistence type="predicted"/>
<dbReference type="PANTHER" id="PTHR16230:SF3">
    <property type="entry name" value="BIOGENESIS OF LYSOSOMAL ORGANELLES COMPLEX-1, SUBUNIT 4, CAPPUCCINO"/>
    <property type="match status" value="1"/>
</dbReference>
<reference evidence="2" key="1">
    <citation type="submission" date="2025-08" db="UniProtKB">
        <authorList>
            <consortium name="RefSeq"/>
        </authorList>
    </citation>
    <scope>IDENTIFICATION</scope>
    <source>
        <tissue evidence="2">Whole body</tissue>
    </source>
</reference>
<dbReference type="InterPro" id="IPR024857">
    <property type="entry name" value="Cappuccino"/>
</dbReference>
<evidence type="ECO:0000313" key="2">
    <source>
        <dbReference type="RefSeq" id="XP_015175388.1"/>
    </source>
</evidence>
<dbReference type="PANTHER" id="PTHR16230">
    <property type="entry name" value="CAPPUCCINO"/>
    <property type="match status" value="1"/>
</dbReference>
<protein>
    <submittedName>
        <fullName evidence="2">Biogenesis of lysosome-related organelles complex 1 subunit 4 isoform X2</fullName>
    </submittedName>
</protein>
<evidence type="ECO:0000313" key="1">
    <source>
        <dbReference type="Proteomes" id="UP000694924"/>
    </source>
</evidence>
<dbReference type="RefSeq" id="XP_015175388.1">
    <property type="nucleotide sequence ID" value="XM_015319902.1"/>
</dbReference>
<accession>A0ABM1I5A1</accession>